<dbReference type="GO" id="GO:0008496">
    <property type="term" value="F:mannan endo-1,6-alpha-mannosidase activity"/>
    <property type="evidence" value="ECO:0007669"/>
    <property type="project" value="UniProtKB-EC"/>
</dbReference>
<protein>
    <recommendedName>
        <fullName evidence="3">mannan endo-1,6-alpha-mannosidase</fullName>
        <ecNumber evidence="3">3.2.1.101</ecNumber>
    </recommendedName>
</protein>
<dbReference type="EC" id="3.2.1.101" evidence="3"/>
<dbReference type="EMBL" id="CVQI01034187">
    <property type="protein sequence ID" value="CRK44678.1"/>
    <property type="molecule type" value="Genomic_DNA"/>
</dbReference>
<dbReference type="InterPro" id="IPR008928">
    <property type="entry name" value="6-hairpin_glycosidase_sf"/>
</dbReference>
<dbReference type="Proteomes" id="UP000045706">
    <property type="component" value="Unassembled WGS sequence"/>
</dbReference>
<feature type="non-terminal residue" evidence="8">
    <location>
        <position position="1"/>
    </location>
</feature>
<evidence type="ECO:0000313" key="9">
    <source>
        <dbReference type="Proteomes" id="UP000045706"/>
    </source>
</evidence>
<dbReference type="GO" id="GO:0009272">
    <property type="term" value="P:fungal-type cell wall biogenesis"/>
    <property type="evidence" value="ECO:0007669"/>
    <property type="project" value="TreeGrafter"/>
</dbReference>
<keyword evidence="6" id="KW-0325">Glycoprotein</keyword>
<dbReference type="PANTHER" id="PTHR12145">
    <property type="entry name" value="MANNAN ENDO-1,6-ALPHA-MANNOSIDASE DCW1"/>
    <property type="match status" value="1"/>
</dbReference>
<keyword evidence="7" id="KW-0326">Glycosidase</keyword>
<dbReference type="AlphaFoldDB" id="A0A0G4NE29"/>
<evidence type="ECO:0000256" key="5">
    <source>
        <dbReference type="ARBA" id="ARBA00022801"/>
    </source>
</evidence>
<feature type="non-terminal residue" evidence="8">
    <location>
        <position position="177"/>
    </location>
</feature>
<evidence type="ECO:0000256" key="4">
    <source>
        <dbReference type="ARBA" id="ARBA00022729"/>
    </source>
</evidence>
<evidence type="ECO:0000256" key="1">
    <source>
        <dbReference type="ARBA" id="ARBA00001452"/>
    </source>
</evidence>
<keyword evidence="5" id="KW-0378">Hydrolase</keyword>
<evidence type="ECO:0000256" key="7">
    <source>
        <dbReference type="ARBA" id="ARBA00023295"/>
    </source>
</evidence>
<dbReference type="InterPro" id="IPR005198">
    <property type="entry name" value="Glyco_hydro_76"/>
</dbReference>
<evidence type="ECO:0000256" key="3">
    <source>
        <dbReference type="ARBA" id="ARBA00012350"/>
    </source>
</evidence>
<accession>A0A0G4NE29</accession>
<keyword evidence="4" id="KW-0732">Signal</keyword>
<comment type="catalytic activity">
    <reaction evidence="1">
        <text>Random hydrolysis of (1-&gt;6)-alpha-D-mannosidic linkages in unbranched (1-&gt;6)-mannans.</text>
        <dbReference type="EC" id="3.2.1.101"/>
    </reaction>
</comment>
<organism evidence="8 9">
    <name type="scientific">Verticillium longisporum</name>
    <name type="common">Verticillium dahliae var. longisporum</name>
    <dbReference type="NCBI Taxonomy" id="100787"/>
    <lineage>
        <taxon>Eukaryota</taxon>
        <taxon>Fungi</taxon>
        <taxon>Dikarya</taxon>
        <taxon>Ascomycota</taxon>
        <taxon>Pezizomycotina</taxon>
        <taxon>Sordariomycetes</taxon>
        <taxon>Hypocreomycetidae</taxon>
        <taxon>Glomerellales</taxon>
        <taxon>Plectosphaerellaceae</taxon>
        <taxon>Verticillium</taxon>
    </lineage>
</organism>
<dbReference type="SUPFAM" id="SSF48208">
    <property type="entry name" value="Six-hairpin glycosidases"/>
    <property type="match status" value="1"/>
</dbReference>
<evidence type="ECO:0000313" key="8">
    <source>
        <dbReference type="EMBL" id="CRK44678.1"/>
    </source>
</evidence>
<comment type="similarity">
    <text evidence="2">Belongs to the glycosyl hydrolase 76 family.</text>
</comment>
<proteinExistence type="inferred from homology"/>
<dbReference type="PANTHER" id="PTHR12145:SF36">
    <property type="entry name" value="MANNAN ENDO-1,6-ALPHA-MANNOSIDASE DCW1"/>
    <property type="match status" value="1"/>
</dbReference>
<dbReference type="Gene3D" id="1.50.10.20">
    <property type="match status" value="1"/>
</dbReference>
<evidence type="ECO:0000256" key="2">
    <source>
        <dbReference type="ARBA" id="ARBA00009699"/>
    </source>
</evidence>
<name>A0A0G4NE29_VERLO</name>
<evidence type="ECO:0000256" key="6">
    <source>
        <dbReference type="ARBA" id="ARBA00023180"/>
    </source>
</evidence>
<reference evidence="9" key="1">
    <citation type="submission" date="2015-05" db="EMBL/GenBank/DDBJ databases">
        <authorList>
            <person name="Fogelqvist Johan"/>
        </authorList>
    </citation>
    <scope>NUCLEOTIDE SEQUENCE [LARGE SCALE GENOMIC DNA]</scope>
</reference>
<dbReference type="GO" id="GO:0016052">
    <property type="term" value="P:carbohydrate catabolic process"/>
    <property type="evidence" value="ECO:0007669"/>
    <property type="project" value="InterPro"/>
</dbReference>
<gene>
    <name evidence="8" type="ORF">BN1723_019521</name>
</gene>
<dbReference type="Pfam" id="PF03663">
    <property type="entry name" value="Glyco_hydro_76"/>
    <property type="match status" value="1"/>
</dbReference>
<dbReference type="InterPro" id="IPR014480">
    <property type="entry name" value="Mannan-1_6-alpha_mannosidase"/>
</dbReference>
<sequence>TWDWTKAVGFIDDNYSVFDGAHIPTNCTNIVPYQWSYNVGVFINGASAMYNLTGSDEWKERLDSLVNATDVFFVGDNRDIMQEVACETVELCNNDQQSFKTYLTRWLAATTKWAPHLTDYIMPKLRASSIAAASTCVGGDNGRMCGLKWTEQGKWDGLQGVGPQMMAMQAALSNIVA</sequence>